<dbReference type="InterPro" id="IPR050307">
    <property type="entry name" value="Sterol_Desaturase_Related"/>
</dbReference>
<feature type="domain" description="Fatty acid hydroxylase" evidence="6">
    <location>
        <begin position="134"/>
        <end position="272"/>
    </location>
</feature>
<dbReference type="OrthoDB" id="408954at2759"/>
<evidence type="ECO:0000259" key="6">
    <source>
        <dbReference type="Pfam" id="PF04116"/>
    </source>
</evidence>
<dbReference type="GeneID" id="113850618"/>
<evidence type="ECO:0000313" key="9">
    <source>
        <dbReference type="RefSeq" id="XP_027336999.1"/>
    </source>
</evidence>
<keyword evidence="3" id="KW-0812">Transmembrane</keyword>
<accession>A0A8B8K0K4</accession>
<evidence type="ECO:0000256" key="1">
    <source>
        <dbReference type="ARBA" id="ARBA00004141"/>
    </source>
</evidence>
<protein>
    <submittedName>
        <fullName evidence="9">Very-long-chain aldehyde decarbonylase CER1-like</fullName>
    </submittedName>
</protein>
<evidence type="ECO:0000256" key="2">
    <source>
        <dbReference type="ARBA" id="ARBA00009324"/>
    </source>
</evidence>
<dbReference type="RefSeq" id="XP_027336999.1">
    <property type="nucleotide sequence ID" value="XM_027481198.1"/>
</dbReference>
<dbReference type="GO" id="GO:0016491">
    <property type="term" value="F:oxidoreductase activity"/>
    <property type="evidence" value="ECO:0007669"/>
    <property type="project" value="InterPro"/>
</dbReference>
<reference evidence="9" key="2">
    <citation type="submission" date="2025-08" db="UniProtKB">
        <authorList>
            <consortium name="RefSeq"/>
        </authorList>
    </citation>
    <scope>IDENTIFICATION</scope>
    <source>
        <tissue evidence="9">Young leaves</tissue>
    </source>
</reference>
<evidence type="ECO:0000256" key="3">
    <source>
        <dbReference type="ARBA" id="ARBA00022692"/>
    </source>
</evidence>
<evidence type="ECO:0000259" key="7">
    <source>
        <dbReference type="Pfam" id="PF12076"/>
    </source>
</evidence>
<organism evidence="8 9">
    <name type="scientific">Abrus precatorius</name>
    <name type="common">Indian licorice</name>
    <name type="synonym">Glycine abrus</name>
    <dbReference type="NCBI Taxonomy" id="3816"/>
    <lineage>
        <taxon>Eukaryota</taxon>
        <taxon>Viridiplantae</taxon>
        <taxon>Streptophyta</taxon>
        <taxon>Embryophyta</taxon>
        <taxon>Tracheophyta</taxon>
        <taxon>Spermatophyta</taxon>
        <taxon>Magnoliopsida</taxon>
        <taxon>eudicotyledons</taxon>
        <taxon>Gunneridae</taxon>
        <taxon>Pentapetalae</taxon>
        <taxon>rosids</taxon>
        <taxon>fabids</taxon>
        <taxon>Fabales</taxon>
        <taxon>Fabaceae</taxon>
        <taxon>Papilionoideae</taxon>
        <taxon>50 kb inversion clade</taxon>
        <taxon>NPAAA clade</taxon>
        <taxon>indigoferoid/millettioid clade</taxon>
        <taxon>Abreae</taxon>
        <taxon>Abrus</taxon>
    </lineage>
</organism>
<dbReference type="AlphaFoldDB" id="A0A8B8K0K4"/>
<keyword evidence="5" id="KW-0472">Membrane</keyword>
<keyword evidence="4" id="KW-1133">Transmembrane helix</keyword>
<gene>
    <name evidence="9" type="primary">LOC113850618</name>
</gene>
<dbReference type="Proteomes" id="UP000694853">
    <property type="component" value="Unplaced"/>
</dbReference>
<comment type="similarity">
    <text evidence="2">Belongs to the sterol desaturase family.</text>
</comment>
<dbReference type="GO" id="GO:0005506">
    <property type="term" value="F:iron ion binding"/>
    <property type="evidence" value="ECO:0007669"/>
    <property type="project" value="InterPro"/>
</dbReference>
<dbReference type="InterPro" id="IPR006694">
    <property type="entry name" value="Fatty_acid_hydroxylase"/>
</dbReference>
<dbReference type="PANTHER" id="PTHR11863">
    <property type="entry name" value="STEROL DESATURASE"/>
    <property type="match status" value="1"/>
</dbReference>
<evidence type="ECO:0000256" key="4">
    <source>
        <dbReference type="ARBA" id="ARBA00022989"/>
    </source>
</evidence>
<dbReference type="InterPro" id="IPR021940">
    <property type="entry name" value="CER1-like_C"/>
</dbReference>
<dbReference type="GO" id="GO:0016020">
    <property type="term" value="C:membrane"/>
    <property type="evidence" value="ECO:0007669"/>
    <property type="project" value="UniProtKB-SubCell"/>
</dbReference>
<dbReference type="KEGG" id="aprc:113850618"/>
<keyword evidence="8" id="KW-1185">Reference proteome</keyword>
<proteinExistence type="inferred from homology"/>
<feature type="domain" description="Very-long-chain aldehyde decarbonylase CER1-like C-terminal" evidence="7">
    <location>
        <begin position="451"/>
        <end position="613"/>
    </location>
</feature>
<sequence>MASRPGILTEWPWKPLGSFKYVLLAPWIIHSSYSVLVKDKSERDISTFLIFPFLLWRMLHNQIWITLSRHRTAKGNTRIVDKGIEFDQVDRERNWDDQILFNGLLYYLAAYTLDGASRLPLWRTNGVVMTILLHAGPVEFLYYWLHRALHHHFLYSRYHSHHHSSIVTEPISSVIHPFAEHISYFLLFAIPKLTLVFTKTASLVAMMAYVTYIDFMNNMGHSNFEIVPKWLFHSFPPLKYLMYTPSFHSLHHTQFRTNYSLFMPFYDYIYGTMDKASDQLHESALKRGEETPDVVHLTHLTTPESIYYLRIGFAYLASKPYTSKWYLWLMWPVTAWSMILTWLYGRTFISEGNRFDKLKLQTWAIPKFNLQYLLQSQKVAINRMIEEAILDADRKGIKVVSLGLMNQGEDLNIYGGLYVNRHPKLKVKVVDGSSLAVAVVINSIPKGTTQVLLRGKLTKVAYAIAFTLHQQGIQVATMREDDYMRLKKSFTTSETDLIITKNCTQTIWLVGDGLTEDEQLKAPKGTLFIPYSQFPPRKYRTDCYYHYTPAMLAPHSIENVHSCEDWLPRRVMSAWRIAGIVHSLEGWNEHECGYTMHKIDKVWRSTLQHGFQPLSVAAKELEEHQICGAAFVAVVDNDDIDVQGELALDTTTSEVFQPHLRMEESGRVVLVAVEVAKVVVFGKTSVDVAITLEEENNSNSNSNRENDTANLMSLYNSGKRIGVGGSRSSRLSDTCLAQARLLGPTIFSHKGTVKTPATLTYLFTYHDHDYLGRLSRWTFKHITETDVRADSDDGYLGSDDDIDLKELAEIESWHRVNE</sequence>
<dbReference type="Pfam" id="PF04116">
    <property type="entry name" value="FA_hydroxylase"/>
    <property type="match status" value="1"/>
</dbReference>
<comment type="subcellular location">
    <subcellularLocation>
        <location evidence="1">Membrane</location>
        <topology evidence="1">Multi-pass membrane protein</topology>
    </subcellularLocation>
</comment>
<reference evidence="8" key="1">
    <citation type="journal article" date="2019" name="Toxins">
        <title>Detection of Abrin-Like and Prepropulchellin-Like Toxin Genes and Transcripts Using Whole Genome Sequencing and Full-Length Transcript Sequencing of Abrus precatorius.</title>
        <authorList>
            <person name="Hovde B.T."/>
            <person name="Daligault H.E."/>
            <person name="Hanschen E.R."/>
            <person name="Kunde Y.A."/>
            <person name="Johnson M.B."/>
            <person name="Starkenburg S.R."/>
            <person name="Johnson S.L."/>
        </authorList>
    </citation>
    <scope>NUCLEOTIDE SEQUENCE [LARGE SCALE GENOMIC DNA]</scope>
</reference>
<dbReference type="GO" id="GO:0008610">
    <property type="term" value="P:lipid biosynthetic process"/>
    <property type="evidence" value="ECO:0007669"/>
    <property type="project" value="InterPro"/>
</dbReference>
<evidence type="ECO:0000256" key="5">
    <source>
        <dbReference type="ARBA" id="ARBA00023136"/>
    </source>
</evidence>
<dbReference type="Pfam" id="PF12076">
    <property type="entry name" value="CER1-like_C"/>
    <property type="match status" value="1"/>
</dbReference>
<name>A0A8B8K0K4_ABRPR</name>
<evidence type="ECO:0000313" key="8">
    <source>
        <dbReference type="Proteomes" id="UP000694853"/>
    </source>
</evidence>